<name>A0A423XIJ9_9PEZI</name>
<comment type="similarity">
    <text evidence="2">Belongs to the SCC4/mau-2 family.</text>
</comment>
<dbReference type="Proteomes" id="UP000285146">
    <property type="component" value="Unassembled WGS sequence"/>
</dbReference>
<feature type="compositionally biased region" description="Polar residues" evidence="8">
    <location>
        <begin position="177"/>
        <end position="204"/>
    </location>
</feature>
<dbReference type="GO" id="GO:0005634">
    <property type="term" value="C:nucleus"/>
    <property type="evidence" value="ECO:0007669"/>
    <property type="project" value="UniProtKB-SubCell"/>
</dbReference>
<feature type="compositionally biased region" description="Polar residues" evidence="8">
    <location>
        <begin position="1"/>
        <end position="14"/>
    </location>
</feature>
<keyword evidence="10" id="KW-1185">Reference proteome</keyword>
<dbReference type="InParanoid" id="A0A423XIJ9"/>
<evidence type="ECO:0000313" key="10">
    <source>
        <dbReference type="Proteomes" id="UP000285146"/>
    </source>
</evidence>
<feature type="region of interest" description="Disordered" evidence="8">
    <location>
        <begin position="177"/>
        <end position="206"/>
    </location>
</feature>
<keyword evidence="6" id="KW-0539">Nucleus</keyword>
<dbReference type="GO" id="GO:0007064">
    <property type="term" value="P:mitotic sister chromatid cohesion"/>
    <property type="evidence" value="ECO:0007669"/>
    <property type="project" value="InterPro"/>
</dbReference>
<feature type="compositionally biased region" description="Low complexity" evidence="8">
    <location>
        <begin position="257"/>
        <end position="270"/>
    </location>
</feature>
<dbReference type="PANTHER" id="PTHR21394">
    <property type="entry name" value="MAU2 CHROMATID COHESION FACTOR HOMOLOG"/>
    <property type="match status" value="1"/>
</dbReference>
<comment type="subcellular location">
    <subcellularLocation>
        <location evidence="1">Nucleus</location>
    </subcellularLocation>
</comment>
<evidence type="ECO:0000256" key="8">
    <source>
        <dbReference type="SAM" id="MobiDB-lite"/>
    </source>
</evidence>
<reference evidence="9 10" key="1">
    <citation type="submission" date="2015-09" db="EMBL/GenBank/DDBJ databases">
        <title>Host preference determinants of Valsa canker pathogens revealed by comparative genomics.</title>
        <authorList>
            <person name="Yin Z."/>
            <person name="Huang L."/>
        </authorList>
    </citation>
    <scope>NUCLEOTIDE SEQUENCE [LARGE SCALE GENOMIC DNA]</scope>
    <source>
        <strain evidence="9 10">SXYLt</strain>
    </source>
</reference>
<dbReference type="GO" id="GO:0051301">
    <property type="term" value="P:cell division"/>
    <property type="evidence" value="ECO:0007669"/>
    <property type="project" value="UniProtKB-KW"/>
</dbReference>
<keyword evidence="3" id="KW-0132">Cell division</keyword>
<dbReference type="AlphaFoldDB" id="A0A423XIJ9"/>
<evidence type="ECO:0000313" key="9">
    <source>
        <dbReference type="EMBL" id="ROW15959.1"/>
    </source>
</evidence>
<keyword evidence="7" id="KW-0131">Cell cycle</keyword>
<accession>A0A423XIJ9</accession>
<feature type="region of interest" description="Disordered" evidence="8">
    <location>
        <begin position="244"/>
        <end position="275"/>
    </location>
</feature>
<dbReference type="InterPro" id="IPR019440">
    <property type="entry name" value="MAU2"/>
</dbReference>
<dbReference type="EMBL" id="LKEB01000007">
    <property type="protein sequence ID" value="ROW15959.1"/>
    <property type="molecule type" value="Genomic_DNA"/>
</dbReference>
<protein>
    <recommendedName>
        <fullName evidence="11">Cohesin loading factor</fullName>
    </recommendedName>
</protein>
<sequence>MAYMGNQQYQSTGQFMPLPNPQVQPMPQYAHVQPSTNFHAQQHQHYSNGAYAHHAPAPQPQYISHPSYPQQVATPPPRPMQQQPLPPQPMSYPQHILQKPRPPPQSQPPRVNSPHIAPNQIQAMPQSQPLRVNSPHIAPNQIQAMPQSQPLRVNSPHTAPNQVQAMPQSQTLRVNSPHMASNQAQAMPQSQPSRTNSPHISPAQSPAVLQPPRLQQVRHQVPSAQMQRHVSDSIDPTKLMMKTQAPARKSMPVSGITTSPSLSTRSPSLSHAQTPTSHFDTPAVLICVADDCFQVAHSAVQNIATSLDQMNMDEYYKLIATGLGCLDAALSLNKLPPRAEVNIRLRYATILSEETDNLMEAETALTKGIAVCEKNRFVDLKYCMQFQLLKVLFRRNRKAAFIAVDRTIQDAMTYKAVDWVYAFRFLRASFHLQTGNPADAQALENLRSITGIAQPRGDLVIAVLTSLLEGIMHLRSRKDDSIVRVQTCIAQASRYQLDPSVHIPQIDVLTLLLDLACSLQQKAPLVAMQKLKALQVRMDELVQAHDWDKCLDQLLLPLRKQPNSSALVTEDTKTIIQPGTGEYNFIVLSFVTKVHAFVLAYVLSGLALLYQGSKSEKVMEYWTEALNMLAKSPHQVRPPAYSLPMAIEQAKWRAAVACYIYTLIALISATRTQWVRVHDCLEKIKALSPKPEDGRLGLLVLYVTGVYHQGTGDLYGALRIFNDHRFAISDADTSSGNTGATAPSEVALLAALNRIWIMQEPSYRDDYQVAELIEKIKPYCFDHPDVDIRTAFNLALAAIQTEPRQSIQTVKRHIQAGLKWAQNANNTHLLSISLNLMRAMLFENVVGDQAVKSAKAGRAQANKAGNMLWMSVGDGMLAQTEEMQGQVEQAARLRHSGTQLAIQAFLKPNEN</sequence>
<evidence type="ECO:0000256" key="3">
    <source>
        <dbReference type="ARBA" id="ARBA00022618"/>
    </source>
</evidence>
<evidence type="ECO:0000256" key="5">
    <source>
        <dbReference type="ARBA" id="ARBA00022829"/>
    </source>
</evidence>
<evidence type="ECO:0000256" key="1">
    <source>
        <dbReference type="ARBA" id="ARBA00004123"/>
    </source>
</evidence>
<feature type="compositionally biased region" description="Low complexity" evidence="8">
    <location>
        <begin position="51"/>
        <end position="62"/>
    </location>
</feature>
<dbReference type="GO" id="GO:0007059">
    <property type="term" value="P:chromosome segregation"/>
    <property type="evidence" value="ECO:0007669"/>
    <property type="project" value="UniProtKB-KW"/>
</dbReference>
<feature type="region of interest" description="Disordered" evidence="8">
    <location>
        <begin position="1"/>
        <end position="23"/>
    </location>
</feature>
<evidence type="ECO:0000256" key="7">
    <source>
        <dbReference type="ARBA" id="ARBA00023306"/>
    </source>
</evidence>
<evidence type="ECO:0000256" key="2">
    <source>
        <dbReference type="ARBA" id="ARBA00008585"/>
    </source>
</evidence>
<comment type="caution">
    <text evidence="9">The sequence shown here is derived from an EMBL/GenBank/DDBJ whole genome shotgun (WGS) entry which is preliminary data.</text>
</comment>
<evidence type="ECO:0000256" key="4">
    <source>
        <dbReference type="ARBA" id="ARBA00022776"/>
    </source>
</evidence>
<evidence type="ECO:0008006" key="11">
    <source>
        <dbReference type="Google" id="ProtNLM"/>
    </source>
</evidence>
<keyword evidence="4" id="KW-0498">Mitosis</keyword>
<evidence type="ECO:0000256" key="6">
    <source>
        <dbReference type="ARBA" id="ARBA00023242"/>
    </source>
</evidence>
<dbReference type="STRING" id="1230097.A0A423XIJ9"/>
<keyword evidence="5" id="KW-0159">Chromosome partition</keyword>
<dbReference type="Pfam" id="PF10345">
    <property type="entry name" value="Cohesin_load"/>
    <property type="match status" value="1"/>
</dbReference>
<gene>
    <name evidence="9" type="ORF">VPNG_02462</name>
</gene>
<organism evidence="9 10">
    <name type="scientific">Cytospora leucostoma</name>
    <dbReference type="NCBI Taxonomy" id="1230097"/>
    <lineage>
        <taxon>Eukaryota</taxon>
        <taxon>Fungi</taxon>
        <taxon>Dikarya</taxon>
        <taxon>Ascomycota</taxon>
        <taxon>Pezizomycotina</taxon>
        <taxon>Sordariomycetes</taxon>
        <taxon>Sordariomycetidae</taxon>
        <taxon>Diaporthales</taxon>
        <taxon>Cytosporaceae</taxon>
        <taxon>Cytospora</taxon>
    </lineage>
</organism>
<dbReference type="OrthoDB" id="5565328at2759"/>
<proteinExistence type="inferred from homology"/>
<feature type="compositionally biased region" description="Pro residues" evidence="8">
    <location>
        <begin position="74"/>
        <end position="90"/>
    </location>
</feature>
<feature type="region of interest" description="Disordered" evidence="8">
    <location>
        <begin position="51"/>
        <end position="114"/>
    </location>
</feature>